<evidence type="ECO:0000313" key="1">
    <source>
        <dbReference type="EMBL" id="GBL80413.1"/>
    </source>
</evidence>
<gene>
    <name evidence="1" type="ORF">AVEN_92310_1</name>
</gene>
<dbReference type="GO" id="GO:0003676">
    <property type="term" value="F:nucleic acid binding"/>
    <property type="evidence" value="ECO:0007669"/>
    <property type="project" value="InterPro"/>
</dbReference>
<dbReference type="EMBL" id="BGPR01000021">
    <property type="protein sequence ID" value="GBL80413.1"/>
    <property type="molecule type" value="Genomic_DNA"/>
</dbReference>
<keyword evidence="2" id="KW-1185">Reference proteome</keyword>
<name>A0A4Y2AKN8_ARAVE</name>
<evidence type="ECO:0000313" key="2">
    <source>
        <dbReference type="Proteomes" id="UP000499080"/>
    </source>
</evidence>
<dbReference type="AlphaFoldDB" id="A0A4Y2AKN8"/>
<dbReference type="Proteomes" id="UP000499080">
    <property type="component" value="Unassembled WGS sequence"/>
</dbReference>
<proteinExistence type="predicted"/>
<protein>
    <submittedName>
        <fullName evidence="1">Uncharacterized protein</fullName>
    </submittedName>
</protein>
<dbReference type="InterPro" id="IPR036397">
    <property type="entry name" value="RNaseH_sf"/>
</dbReference>
<dbReference type="OrthoDB" id="25402at2759"/>
<dbReference type="Gene3D" id="3.30.420.10">
    <property type="entry name" value="Ribonuclease H-like superfamily/Ribonuclease H"/>
    <property type="match status" value="1"/>
</dbReference>
<organism evidence="1 2">
    <name type="scientific">Araneus ventricosus</name>
    <name type="common">Orbweaver spider</name>
    <name type="synonym">Epeira ventricosa</name>
    <dbReference type="NCBI Taxonomy" id="182803"/>
    <lineage>
        <taxon>Eukaryota</taxon>
        <taxon>Metazoa</taxon>
        <taxon>Ecdysozoa</taxon>
        <taxon>Arthropoda</taxon>
        <taxon>Chelicerata</taxon>
        <taxon>Arachnida</taxon>
        <taxon>Araneae</taxon>
        <taxon>Araneomorphae</taxon>
        <taxon>Entelegynae</taxon>
        <taxon>Araneoidea</taxon>
        <taxon>Araneidae</taxon>
        <taxon>Araneus</taxon>
    </lineage>
</organism>
<comment type="caution">
    <text evidence="1">The sequence shown here is derived from an EMBL/GenBank/DDBJ whole genome shotgun (WGS) entry which is preliminary data.</text>
</comment>
<accession>A0A4Y2AKN8</accession>
<reference evidence="1 2" key="1">
    <citation type="journal article" date="2019" name="Sci. Rep.">
        <title>Orb-weaving spider Araneus ventricosus genome elucidates the spidroin gene catalogue.</title>
        <authorList>
            <person name="Kono N."/>
            <person name="Nakamura H."/>
            <person name="Ohtoshi R."/>
            <person name="Moran D.A.P."/>
            <person name="Shinohara A."/>
            <person name="Yoshida Y."/>
            <person name="Fujiwara M."/>
            <person name="Mori M."/>
            <person name="Tomita M."/>
            <person name="Arakawa K."/>
        </authorList>
    </citation>
    <scope>NUCLEOTIDE SEQUENCE [LARGE SCALE GENOMIC DNA]</scope>
</reference>
<sequence>MVCTPGYYEFVFLFPSNPEGWCRQHVNWIVSDWGNVMFTDESRFALQPDDKRVRVRREQGTRNRPENITEHHAFRGGNIMVWAGISSGHRTDLHVYCV</sequence>